<dbReference type="PANTHER" id="PTHR43433:SF8">
    <property type="entry name" value="BIFUNCTIONAL LIPASE_ADENYLATE CYCLASE LIPJ"/>
    <property type="match status" value="1"/>
</dbReference>
<accession>A0ABS2M598</accession>
<dbReference type="Proteomes" id="UP000732378">
    <property type="component" value="Unassembled WGS sequence"/>
</dbReference>
<dbReference type="PANTHER" id="PTHR43433">
    <property type="entry name" value="HYDROLASE, ALPHA/BETA FOLD FAMILY PROTEIN"/>
    <property type="match status" value="1"/>
</dbReference>
<dbReference type="InterPro" id="IPR029058">
    <property type="entry name" value="AB_hydrolase_fold"/>
</dbReference>
<comment type="caution">
    <text evidence="2">The sequence shown here is derived from an EMBL/GenBank/DDBJ whole genome shotgun (WGS) entry which is preliminary data.</text>
</comment>
<dbReference type="Pfam" id="PF00561">
    <property type="entry name" value="Abhydrolase_1"/>
    <property type="match status" value="1"/>
</dbReference>
<dbReference type="InterPro" id="IPR029787">
    <property type="entry name" value="Nucleotide_cyclase"/>
</dbReference>
<evidence type="ECO:0000313" key="3">
    <source>
        <dbReference type="Proteomes" id="UP000732378"/>
    </source>
</evidence>
<dbReference type="Gene3D" id="3.30.70.1230">
    <property type="entry name" value="Nucleotide cyclase"/>
    <property type="match status" value="1"/>
</dbReference>
<dbReference type="EMBL" id="JAFBBZ010000001">
    <property type="protein sequence ID" value="MBM7506369.1"/>
    <property type="molecule type" value="Genomic_DNA"/>
</dbReference>
<dbReference type="PRINTS" id="PR00111">
    <property type="entry name" value="ABHYDROLASE"/>
</dbReference>
<evidence type="ECO:0000259" key="1">
    <source>
        <dbReference type="Pfam" id="PF00561"/>
    </source>
</evidence>
<keyword evidence="3" id="KW-1185">Reference proteome</keyword>
<dbReference type="InterPro" id="IPR000073">
    <property type="entry name" value="AB_hydrolase_1"/>
</dbReference>
<dbReference type="RefSeq" id="WP_193668718.1">
    <property type="nucleotide sequence ID" value="NZ_JACDTV010000006.1"/>
</dbReference>
<proteinExistence type="predicted"/>
<dbReference type="InterPro" id="IPR050471">
    <property type="entry name" value="AB_hydrolase"/>
</dbReference>
<dbReference type="SUPFAM" id="SSF53474">
    <property type="entry name" value="alpha/beta-Hydrolases"/>
    <property type="match status" value="1"/>
</dbReference>
<sequence length="637" mass="68509">MPETRYVRAGDAEIAYQTIGSGPVDLVWAYGMLTHLEVKWEEPSLAAMLRELSRFSRLILFDRRGCGLSDRGDRHLSPTLEERVEDVVAVLDAVGSQQASFFGVSEGCGLAALFASMHPERTHRLVLYGGISRLLRDAEHPWGVMDAAAYDAAFAPVFRQWGTVEGAAAMVGLVAPSAAGDRDYLAWFARQQRLSLSRDAVVRFMATVVDYDLDAVFPTVRVPTLVLHRSGDTVVPLSSPRRLASRIPGARLVELPGTDHLPYVGDSASVVEAVRAFLGAAIARAPASSRLVTLLATDARTPAAVALVRRHVRRMDGAEVTSPSGEELVWFDSATRALRCAMGALRAAHAQGIELRAVVHAGECEVGRGSVDGAPVVVPTALLRQAPAGRVLATATVRDIVPGSDITLTDPWRVRLPGTGGVLTVTTAAAGETLSAGGVGGGGHGGGAERVFRKDGEYWTLAFEGRTVRLRDSKGMADLMTLLAEPGRERHVLDLVAGTPGTSAVHAALHRSAPQPVIDAQARGRYRQRLAEVDEALGGSDVDTVVSARLLEEKDWLLRELTAAYGLGDRARAVPDEVERARKAVYRRVADALRRVERAHPGLGRHLRCSVHTGVYCSYDPERDLAWTTGRQDPPTD</sequence>
<name>A0ABS2M598_9ACTN</name>
<gene>
    <name evidence="2" type="ORF">JOE61_000183</name>
</gene>
<protein>
    <submittedName>
        <fullName evidence="2">Pimeloyl-ACP methyl ester carboxylesterase</fullName>
    </submittedName>
</protein>
<reference evidence="2 3" key="1">
    <citation type="submission" date="2021-01" db="EMBL/GenBank/DDBJ databases">
        <title>Sequencing the genomes of 1000 actinobacteria strains.</title>
        <authorList>
            <person name="Klenk H.-P."/>
        </authorList>
    </citation>
    <scope>NUCLEOTIDE SEQUENCE [LARGE SCALE GENOMIC DNA]</scope>
    <source>
        <strain evidence="2 3">DSM 18239</strain>
    </source>
</reference>
<dbReference type="Gene3D" id="3.40.50.1820">
    <property type="entry name" value="alpha/beta hydrolase"/>
    <property type="match status" value="1"/>
</dbReference>
<organism evidence="2 3">
    <name type="scientific">Nocardioides salarius</name>
    <dbReference type="NCBI Taxonomy" id="374513"/>
    <lineage>
        <taxon>Bacteria</taxon>
        <taxon>Bacillati</taxon>
        <taxon>Actinomycetota</taxon>
        <taxon>Actinomycetes</taxon>
        <taxon>Propionibacteriales</taxon>
        <taxon>Nocardioidaceae</taxon>
        <taxon>Nocardioides</taxon>
    </lineage>
</organism>
<feature type="domain" description="AB hydrolase-1" evidence="1">
    <location>
        <begin position="48"/>
        <end position="263"/>
    </location>
</feature>
<evidence type="ECO:0000313" key="2">
    <source>
        <dbReference type="EMBL" id="MBM7506369.1"/>
    </source>
</evidence>
<dbReference type="SUPFAM" id="SSF55073">
    <property type="entry name" value="Nucleotide cyclase"/>
    <property type="match status" value="1"/>
</dbReference>